<feature type="compositionally biased region" description="Acidic residues" evidence="3">
    <location>
        <begin position="1308"/>
        <end position="1322"/>
    </location>
</feature>
<evidence type="ECO:0000256" key="2">
    <source>
        <dbReference type="ARBA" id="ARBA00022737"/>
    </source>
</evidence>
<feature type="domain" description="Dermonecrotic toxin N-terminal" evidence="4">
    <location>
        <begin position="79"/>
        <end position="329"/>
    </location>
</feature>
<gene>
    <name evidence="5" type="ORF">PS938_03420</name>
</gene>
<evidence type="ECO:0000256" key="1">
    <source>
        <dbReference type="ARBA" id="ARBA00022614"/>
    </source>
</evidence>
<proteinExistence type="predicted"/>
<protein>
    <recommendedName>
        <fullName evidence="4">Dermonecrotic toxin N-terminal domain-containing protein</fullName>
    </recommendedName>
</protein>
<keyword evidence="1" id="KW-0433">Leucine-rich repeat</keyword>
<keyword evidence="2" id="KW-0677">Repeat</keyword>
<feature type="region of interest" description="Disordered" evidence="3">
    <location>
        <begin position="1308"/>
        <end position="1338"/>
    </location>
</feature>
<dbReference type="InterPro" id="IPR032675">
    <property type="entry name" value="LRR_dom_sf"/>
</dbReference>
<dbReference type="PANTHER" id="PTHR48051:SF1">
    <property type="entry name" value="RAS SUPPRESSOR PROTEIN 1"/>
    <property type="match status" value="1"/>
</dbReference>
<sequence>MVDACSETCTGNSRNQFIEEKIPNWLIQALPHRRLALRQAPVAVADWYRTASKASHAALAQAVKTAWLSQSRLDKVFEPLADARRFAEPLLQKALKDRFGVELDVSRTFLRLYLPTGILNGYKVKTLSLLDAALHNFEVKESAANYFDSASCFISEPDARGHFSILSLNKRIGIDAFILACRDLDIGGQYSQQLEAMLLPTDAVAKAVLEYRVKTSQKDAFRAAVLLARMKGDICADSQVLLLRLLDGVRSPGMHCYQLQIMTARLTGIMLLAGDLERSAWVEPLLVYIPDDPLHPIKEYPSTLAFRATLIEQLRSPVYQRFFARFIDHAQRGAFFAALDQQLNVVKWHPPQPADPRPAWRNTPIDKPVLRFHMHKVQSDPWQWLYQGALNKILNDARNIAVPTADEDRQSRWEFWDSLQNVASIILQVATLVAVPFVPFAGELMLAYTAYQLLDDTFTGILDWAEGQVAEAADHLLGIAENLAQLAAFGTAATVVGRVLAIKPSAFVEGLKPVTLHDGRTRLWNPDLAPYEQSVSLPMGGATDELGLEHHAGKTFLTLESRTYEVAADPDSGAYHVRHPERPTAYRPRLTHNGEGAWAHEVERPMEWQGAQLFRRLGHSVAEFSDITARRILAVSGIDEAVLRDLHVHSRRPPALLEDSIRRFRLDDRISTLRAQLLSADPAVYARVEPQMQAQLLQMHGVRIFESQLRNGKGLQAIVESLDDATLKKLLGVNPTSGDSLPAIEVRCALLRARMADWAKVHRSELFNARELAFEHSTEEEIRQLRRVFPELPKTICKELWRNAGASEHLRIHNRLGISRPMAYEALSYLRELRLSRACEGLYLEAVSHPDSDRIALHMFEKISGWSPHVRLEVRGEQFTGTLLDSVGSPEAPVLGVLVRQNGKYQAHDAFGVQLHGFDTLYGAVMHALPDGQRSALGLSYSSRGSELKQLIQQQPLPSRATLRKLFAQPPVGPDARSPMGLAVGRSGYLLGGGDFKSVESRPIEQRLRALYPTLSEEDLADLRSERMTGDPLQAVTRLENEYLTLVNELEIWVKAVPERHPLTGLPLDAGTVEDQVRKRQAFMEELKASWSRKQTSASPYEPYHFYLYLDIIGELPELSADFSHVTELVLGSHHQPLQGHGFLKGFTGLQFLTLEGINLETFPMEIFQMRRLESLTLNRCALRLSEPAAEGLSRIESLKLLSLNDNPLGISPHLGFMKGLRDVYLHDAGLSEVPSGLSGLEYLSRVDLTSNDIIEVPDEFFDIPDTRTIDVDLSDNPLGLETIAGINEYLDRASLDRKILIRFDELPSEEDSFSSDFEDGSADSAISSGEESDGGQG</sequence>
<evidence type="ECO:0000256" key="3">
    <source>
        <dbReference type="SAM" id="MobiDB-lite"/>
    </source>
</evidence>
<dbReference type="InterPro" id="IPR050216">
    <property type="entry name" value="LRR_domain-containing"/>
</dbReference>
<dbReference type="OrthoDB" id="1467561at2"/>
<dbReference type="PANTHER" id="PTHR48051">
    <property type="match status" value="1"/>
</dbReference>
<dbReference type="RefSeq" id="WP_150673212.1">
    <property type="nucleotide sequence ID" value="NZ_CABVJE010000014.1"/>
</dbReference>
<dbReference type="Pfam" id="PF20178">
    <property type="entry name" value="ToxA_N"/>
    <property type="match status" value="1"/>
</dbReference>
<accession>A0A5E7UG92</accession>
<dbReference type="EMBL" id="CABVJE010000014">
    <property type="protein sequence ID" value="VVQ09429.1"/>
    <property type="molecule type" value="Genomic_DNA"/>
</dbReference>
<dbReference type="GO" id="GO:0005737">
    <property type="term" value="C:cytoplasm"/>
    <property type="evidence" value="ECO:0007669"/>
    <property type="project" value="TreeGrafter"/>
</dbReference>
<reference evidence="5 6" key="1">
    <citation type="submission" date="2019-09" db="EMBL/GenBank/DDBJ databases">
        <authorList>
            <person name="Chandra G."/>
            <person name="Truman W A."/>
        </authorList>
    </citation>
    <scope>NUCLEOTIDE SEQUENCE [LARGE SCALE GENOMIC DNA]</scope>
    <source>
        <strain evidence="5">PS938</strain>
    </source>
</reference>
<evidence type="ECO:0000313" key="5">
    <source>
        <dbReference type="EMBL" id="VVQ09429.1"/>
    </source>
</evidence>
<organism evidence="5 6">
    <name type="scientific">Pseudomonas fluorescens</name>
    <dbReference type="NCBI Taxonomy" id="294"/>
    <lineage>
        <taxon>Bacteria</taxon>
        <taxon>Pseudomonadati</taxon>
        <taxon>Pseudomonadota</taxon>
        <taxon>Gammaproteobacteria</taxon>
        <taxon>Pseudomonadales</taxon>
        <taxon>Pseudomonadaceae</taxon>
        <taxon>Pseudomonas</taxon>
    </lineage>
</organism>
<evidence type="ECO:0000313" key="6">
    <source>
        <dbReference type="Proteomes" id="UP000327191"/>
    </source>
</evidence>
<dbReference type="Gene3D" id="3.80.10.10">
    <property type="entry name" value="Ribonuclease Inhibitor"/>
    <property type="match status" value="1"/>
</dbReference>
<dbReference type="SUPFAM" id="SSF52058">
    <property type="entry name" value="L domain-like"/>
    <property type="match status" value="1"/>
</dbReference>
<dbReference type="Proteomes" id="UP000327191">
    <property type="component" value="Unassembled WGS sequence"/>
</dbReference>
<name>A0A5E7UG92_PSEFL</name>
<dbReference type="InterPro" id="IPR046673">
    <property type="entry name" value="ToxA_N"/>
</dbReference>
<evidence type="ECO:0000259" key="4">
    <source>
        <dbReference type="Pfam" id="PF20178"/>
    </source>
</evidence>